<dbReference type="OrthoDB" id="2506647at2759"/>
<dbReference type="AlphaFoldDB" id="A0A4S8KQV5"/>
<dbReference type="InterPro" id="IPR036610">
    <property type="entry name" value="PEBP-like_sf"/>
</dbReference>
<feature type="chain" id="PRO_5020339808" description="PEBP-like protein" evidence="1">
    <location>
        <begin position="19"/>
        <end position="180"/>
    </location>
</feature>
<sequence length="180" mass="18963">MRFSNVALVLSLLSCVYGQENCLSDVKSVFNEANIPADIGINFDPTVLLEVSFSQFDGSVIMLKAGVQLPPTAGPPVFSISSDTVTVDAVGPGSFVIAAVDPDAPNPQQPAIAQVRHFSGSGFTQETGGALVNSTAAISEFMRLTPPAGSDAHRYVFLLFNQPAEFLTSCRSAQVLVDEP</sequence>
<organism evidence="2 3">
    <name type="scientific">Dendrothele bispora (strain CBS 962.96)</name>
    <dbReference type="NCBI Taxonomy" id="1314807"/>
    <lineage>
        <taxon>Eukaryota</taxon>
        <taxon>Fungi</taxon>
        <taxon>Dikarya</taxon>
        <taxon>Basidiomycota</taxon>
        <taxon>Agaricomycotina</taxon>
        <taxon>Agaricomycetes</taxon>
        <taxon>Agaricomycetidae</taxon>
        <taxon>Agaricales</taxon>
        <taxon>Agaricales incertae sedis</taxon>
        <taxon>Dendrothele</taxon>
    </lineage>
</organism>
<dbReference type="EMBL" id="ML180353">
    <property type="protein sequence ID" value="THU77728.1"/>
    <property type="molecule type" value="Genomic_DNA"/>
</dbReference>
<keyword evidence="3" id="KW-1185">Reference proteome</keyword>
<evidence type="ECO:0008006" key="4">
    <source>
        <dbReference type="Google" id="ProtNLM"/>
    </source>
</evidence>
<protein>
    <recommendedName>
        <fullName evidence="4">PEBP-like protein</fullName>
    </recommendedName>
</protein>
<dbReference type="InterPro" id="IPR008914">
    <property type="entry name" value="PEBP"/>
</dbReference>
<dbReference type="InterPro" id="IPR035810">
    <property type="entry name" value="PEBP_euk"/>
</dbReference>
<dbReference type="SUPFAM" id="SSF49777">
    <property type="entry name" value="PEBP-like"/>
    <property type="match status" value="1"/>
</dbReference>
<gene>
    <name evidence="2" type="ORF">K435DRAFT_812187</name>
</gene>
<accession>A0A4S8KQV5</accession>
<dbReference type="Proteomes" id="UP000297245">
    <property type="component" value="Unassembled WGS sequence"/>
</dbReference>
<reference evidence="2 3" key="1">
    <citation type="journal article" date="2019" name="Nat. Ecol. Evol.">
        <title>Megaphylogeny resolves global patterns of mushroom evolution.</title>
        <authorList>
            <person name="Varga T."/>
            <person name="Krizsan K."/>
            <person name="Foldi C."/>
            <person name="Dima B."/>
            <person name="Sanchez-Garcia M."/>
            <person name="Sanchez-Ramirez S."/>
            <person name="Szollosi G.J."/>
            <person name="Szarkandi J.G."/>
            <person name="Papp V."/>
            <person name="Albert L."/>
            <person name="Andreopoulos W."/>
            <person name="Angelini C."/>
            <person name="Antonin V."/>
            <person name="Barry K.W."/>
            <person name="Bougher N.L."/>
            <person name="Buchanan P."/>
            <person name="Buyck B."/>
            <person name="Bense V."/>
            <person name="Catcheside P."/>
            <person name="Chovatia M."/>
            <person name="Cooper J."/>
            <person name="Damon W."/>
            <person name="Desjardin D."/>
            <person name="Finy P."/>
            <person name="Geml J."/>
            <person name="Haridas S."/>
            <person name="Hughes K."/>
            <person name="Justo A."/>
            <person name="Karasinski D."/>
            <person name="Kautmanova I."/>
            <person name="Kiss B."/>
            <person name="Kocsube S."/>
            <person name="Kotiranta H."/>
            <person name="LaButti K.M."/>
            <person name="Lechner B.E."/>
            <person name="Liimatainen K."/>
            <person name="Lipzen A."/>
            <person name="Lukacs Z."/>
            <person name="Mihaltcheva S."/>
            <person name="Morgado L.N."/>
            <person name="Niskanen T."/>
            <person name="Noordeloos M.E."/>
            <person name="Ohm R.A."/>
            <person name="Ortiz-Santana B."/>
            <person name="Ovrebo C."/>
            <person name="Racz N."/>
            <person name="Riley R."/>
            <person name="Savchenko A."/>
            <person name="Shiryaev A."/>
            <person name="Soop K."/>
            <person name="Spirin V."/>
            <person name="Szebenyi C."/>
            <person name="Tomsovsky M."/>
            <person name="Tulloss R.E."/>
            <person name="Uehling J."/>
            <person name="Grigoriev I.V."/>
            <person name="Vagvolgyi C."/>
            <person name="Papp T."/>
            <person name="Martin F.M."/>
            <person name="Miettinen O."/>
            <person name="Hibbett D.S."/>
            <person name="Nagy L.G."/>
        </authorList>
    </citation>
    <scope>NUCLEOTIDE SEQUENCE [LARGE SCALE GENOMIC DNA]</scope>
    <source>
        <strain evidence="2 3">CBS 962.96</strain>
    </source>
</reference>
<name>A0A4S8KQV5_DENBC</name>
<dbReference type="Pfam" id="PF01161">
    <property type="entry name" value="PBP"/>
    <property type="match status" value="1"/>
</dbReference>
<dbReference type="CDD" id="cd00866">
    <property type="entry name" value="PEBP_euk"/>
    <property type="match status" value="1"/>
</dbReference>
<evidence type="ECO:0000313" key="3">
    <source>
        <dbReference type="Proteomes" id="UP000297245"/>
    </source>
</evidence>
<evidence type="ECO:0000256" key="1">
    <source>
        <dbReference type="SAM" id="SignalP"/>
    </source>
</evidence>
<dbReference type="Gene3D" id="3.90.280.10">
    <property type="entry name" value="PEBP-like"/>
    <property type="match status" value="1"/>
</dbReference>
<evidence type="ECO:0000313" key="2">
    <source>
        <dbReference type="EMBL" id="THU77728.1"/>
    </source>
</evidence>
<feature type="signal peptide" evidence="1">
    <location>
        <begin position="1"/>
        <end position="18"/>
    </location>
</feature>
<dbReference type="PROSITE" id="PS51257">
    <property type="entry name" value="PROKAR_LIPOPROTEIN"/>
    <property type="match status" value="1"/>
</dbReference>
<keyword evidence="1" id="KW-0732">Signal</keyword>
<proteinExistence type="predicted"/>